<keyword evidence="1 3" id="KW-0863">Zinc-finger</keyword>
<dbReference type="GO" id="GO:0008270">
    <property type="term" value="F:zinc ion binding"/>
    <property type="evidence" value="ECO:0007669"/>
    <property type="project" value="UniProtKB-KW"/>
</dbReference>
<evidence type="ECO:0000259" key="4">
    <source>
        <dbReference type="PROSITE" id="PS50089"/>
    </source>
</evidence>
<evidence type="ECO:0000256" key="2">
    <source>
        <dbReference type="ARBA" id="ARBA00022833"/>
    </source>
</evidence>
<evidence type="ECO:0000256" key="3">
    <source>
        <dbReference type="PROSITE-ProRule" id="PRU00175"/>
    </source>
</evidence>
<dbReference type="PROSITE" id="PS50089">
    <property type="entry name" value="ZF_RING_2"/>
    <property type="match status" value="1"/>
</dbReference>
<keyword evidence="1 3" id="KW-0479">Metal-binding</keyword>
<keyword evidence="2" id="KW-0862">Zinc</keyword>
<dbReference type="SMART" id="SM00184">
    <property type="entry name" value="RING"/>
    <property type="match status" value="1"/>
</dbReference>
<gene>
    <name evidence="5" type="ORF">TNCT_82881</name>
</gene>
<sequence length="99" mass="11494">MAEGRGYRLIMEEEIFDLVAFRVLLARKFVPTPGDEQRYVKVPIICLNVVNGDPNMFCSICQIQDTDRTWLRLFCGHSGHYSCLTKWLQVNPTCPICRR</sequence>
<dbReference type="InterPro" id="IPR001841">
    <property type="entry name" value="Znf_RING"/>
</dbReference>
<comment type="caution">
    <text evidence="5">The sequence shown here is derived from an EMBL/GenBank/DDBJ whole genome shotgun (WGS) entry which is preliminary data.</text>
</comment>
<dbReference type="SUPFAM" id="SSF57850">
    <property type="entry name" value="RING/U-box"/>
    <property type="match status" value="1"/>
</dbReference>
<dbReference type="AlphaFoldDB" id="A0A8X6GC86"/>
<evidence type="ECO:0000256" key="1">
    <source>
        <dbReference type="ARBA" id="ARBA00022771"/>
    </source>
</evidence>
<evidence type="ECO:0000313" key="5">
    <source>
        <dbReference type="EMBL" id="GFR00988.1"/>
    </source>
</evidence>
<name>A0A8X6GC86_TRICU</name>
<keyword evidence="6" id="KW-1185">Reference proteome</keyword>
<evidence type="ECO:0000313" key="6">
    <source>
        <dbReference type="Proteomes" id="UP000887116"/>
    </source>
</evidence>
<dbReference type="Proteomes" id="UP000887116">
    <property type="component" value="Unassembled WGS sequence"/>
</dbReference>
<reference evidence="5" key="1">
    <citation type="submission" date="2020-07" db="EMBL/GenBank/DDBJ databases">
        <title>Multicomponent nature underlies the extraordinary mechanical properties of spider dragline silk.</title>
        <authorList>
            <person name="Kono N."/>
            <person name="Nakamura H."/>
            <person name="Mori M."/>
            <person name="Yoshida Y."/>
            <person name="Ohtoshi R."/>
            <person name="Malay A.D."/>
            <person name="Moran D.A.P."/>
            <person name="Tomita M."/>
            <person name="Numata K."/>
            <person name="Arakawa K."/>
        </authorList>
    </citation>
    <scope>NUCLEOTIDE SEQUENCE</scope>
</reference>
<feature type="domain" description="RING-type" evidence="4">
    <location>
        <begin position="58"/>
        <end position="98"/>
    </location>
</feature>
<dbReference type="Gene3D" id="3.30.40.10">
    <property type="entry name" value="Zinc/RING finger domain, C3HC4 (zinc finger)"/>
    <property type="match status" value="1"/>
</dbReference>
<protein>
    <recommendedName>
        <fullName evidence="4">RING-type domain-containing protein</fullName>
    </recommendedName>
</protein>
<proteinExistence type="predicted"/>
<organism evidence="5 6">
    <name type="scientific">Trichonephila clavata</name>
    <name type="common">Joro spider</name>
    <name type="synonym">Nephila clavata</name>
    <dbReference type="NCBI Taxonomy" id="2740835"/>
    <lineage>
        <taxon>Eukaryota</taxon>
        <taxon>Metazoa</taxon>
        <taxon>Ecdysozoa</taxon>
        <taxon>Arthropoda</taxon>
        <taxon>Chelicerata</taxon>
        <taxon>Arachnida</taxon>
        <taxon>Araneae</taxon>
        <taxon>Araneomorphae</taxon>
        <taxon>Entelegynae</taxon>
        <taxon>Araneoidea</taxon>
        <taxon>Nephilidae</taxon>
        <taxon>Trichonephila</taxon>
    </lineage>
</organism>
<dbReference type="InterPro" id="IPR013083">
    <property type="entry name" value="Znf_RING/FYVE/PHD"/>
</dbReference>
<accession>A0A8X6GC86</accession>
<dbReference type="OrthoDB" id="6427083at2759"/>
<dbReference type="Pfam" id="PF13639">
    <property type="entry name" value="zf-RING_2"/>
    <property type="match status" value="1"/>
</dbReference>
<dbReference type="EMBL" id="BMAO01015322">
    <property type="protein sequence ID" value="GFR00988.1"/>
    <property type="molecule type" value="Genomic_DNA"/>
</dbReference>